<evidence type="ECO:0000313" key="3">
    <source>
        <dbReference type="Proteomes" id="UP000654075"/>
    </source>
</evidence>
<name>A0A813DIH9_POLGL</name>
<feature type="signal peptide" evidence="1">
    <location>
        <begin position="1"/>
        <end position="17"/>
    </location>
</feature>
<dbReference type="Proteomes" id="UP000654075">
    <property type="component" value="Unassembled WGS sequence"/>
</dbReference>
<comment type="caution">
    <text evidence="2">The sequence shown here is derived from an EMBL/GenBank/DDBJ whole genome shotgun (WGS) entry which is preliminary data.</text>
</comment>
<dbReference type="EMBL" id="CAJNNV010003143">
    <property type="protein sequence ID" value="CAE8588449.1"/>
    <property type="molecule type" value="Genomic_DNA"/>
</dbReference>
<protein>
    <recommendedName>
        <fullName evidence="4">Secreted protein</fullName>
    </recommendedName>
</protein>
<dbReference type="AlphaFoldDB" id="A0A813DIH9"/>
<evidence type="ECO:0008006" key="4">
    <source>
        <dbReference type="Google" id="ProtNLM"/>
    </source>
</evidence>
<feature type="chain" id="PRO_5032839603" description="Secreted protein" evidence="1">
    <location>
        <begin position="18"/>
        <end position="148"/>
    </location>
</feature>
<keyword evidence="1" id="KW-0732">Signal</keyword>
<accession>A0A813DIH9</accession>
<proteinExistence type="predicted"/>
<organism evidence="2 3">
    <name type="scientific">Polarella glacialis</name>
    <name type="common">Dinoflagellate</name>
    <dbReference type="NCBI Taxonomy" id="89957"/>
    <lineage>
        <taxon>Eukaryota</taxon>
        <taxon>Sar</taxon>
        <taxon>Alveolata</taxon>
        <taxon>Dinophyceae</taxon>
        <taxon>Suessiales</taxon>
        <taxon>Suessiaceae</taxon>
        <taxon>Polarella</taxon>
    </lineage>
</organism>
<reference evidence="2" key="1">
    <citation type="submission" date="2021-02" db="EMBL/GenBank/DDBJ databases">
        <authorList>
            <person name="Dougan E. K."/>
            <person name="Rhodes N."/>
            <person name="Thang M."/>
            <person name="Chan C."/>
        </authorList>
    </citation>
    <scope>NUCLEOTIDE SEQUENCE</scope>
</reference>
<evidence type="ECO:0000313" key="2">
    <source>
        <dbReference type="EMBL" id="CAE8588449.1"/>
    </source>
</evidence>
<keyword evidence="3" id="KW-1185">Reference proteome</keyword>
<gene>
    <name evidence="2" type="ORF">PGLA1383_LOCUS7250</name>
</gene>
<evidence type="ECO:0000256" key="1">
    <source>
        <dbReference type="SAM" id="SignalP"/>
    </source>
</evidence>
<sequence length="148" mass="16141">MFLNIAIALFAVLWTFASWPFPHTKDDRHRVLAADEIYAAYAKPLCAVPHPALSNEIVECFKGLARPGNTRSLTQASYTVGVHAPAHVQRLGGLKHVKPGEKSWHASGSNLAFSLNVHKFPRQECPQGLQHTLKRCFTAPMSAGSGGL</sequence>